<dbReference type="GeneID" id="35766226"/>
<dbReference type="Pfam" id="PF02595">
    <property type="entry name" value="Gly_kinase"/>
    <property type="match status" value="2"/>
</dbReference>
<keyword evidence="4" id="KW-1185">Reference proteome</keyword>
<dbReference type="GO" id="GO:0031388">
    <property type="term" value="P:organic acid phosphorylation"/>
    <property type="evidence" value="ECO:0007669"/>
    <property type="project" value="UniProtKB-UniRule"/>
</dbReference>
<dbReference type="OrthoDB" id="9774290at2"/>
<evidence type="ECO:0000256" key="1">
    <source>
        <dbReference type="PIRNR" id="PIRNR006078"/>
    </source>
</evidence>
<protein>
    <submittedName>
        <fullName evidence="3">Glycerate kinase</fullName>
    </submittedName>
</protein>
<gene>
    <name evidence="3" type="ORF">DIY07_09840</name>
    <name evidence="2" type="ORF">DQ08_09630</name>
</gene>
<dbReference type="KEGG" id="siz:SI82_09565"/>
<evidence type="ECO:0000313" key="2">
    <source>
        <dbReference type="EMBL" id="AHY16683.1"/>
    </source>
</evidence>
<dbReference type="EMBL" id="CP007586">
    <property type="protein sequence ID" value="AHY16683.1"/>
    <property type="molecule type" value="Genomic_DNA"/>
</dbReference>
<comment type="similarity">
    <text evidence="1">Belongs to the glycerate kinase type-1 family.</text>
</comment>
<dbReference type="NCBIfam" id="TIGR00045">
    <property type="entry name" value="glycerate kinase"/>
    <property type="match status" value="1"/>
</dbReference>
<dbReference type="GO" id="GO:0008887">
    <property type="term" value="F:glycerate kinase activity"/>
    <property type="evidence" value="ECO:0007669"/>
    <property type="project" value="UniProtKB-UniRule"/>
</dbReference>
<dbReference type="Gene3D" id="3.90.1510.10">
    <property type="entry name" value="Glycerate kinase, domain 2"/>
    <property type="match status" value="1"/>
</dbReference>
<dbReference type="KEGG" id="siq:DQ08_09630"/>
<keyword evidence="1" id="KW-0808">Transferase</keyword>
<sequence>MKIIIAIDSFKGAAPSKQLNLAAKEAVLEVLPNADVETFSIADGGEGTMEALADKCQAKIEKVSTTDLMGRAIMAPYLKMGDRAFIESAKVIGIDKITPSQESFSQATSFGLGALCLDAIDKGCQELFIGLGGSGSSDGGRGFLESLSFDVTTCQLTEPGILKKTKIHALADVTNPYAGSTGFAKIFGPQKGGSPKQIETMDQEAQAFVERVKTCRGLNLQKVAGSGAAGGMGGAIAILGGEILPGFDTIAALLGLEKEMADADLILTGEGKLDGQSKAGKVPVAISRMGQKYQCPTIALCGSVEDDSNVSEEFLATFAIQRKCLSLKEALDNKTTLSNLKALVSNLMKTRYL</sequence>
<reference evidence="2 4" key="1">
    <citation type="journal article" date="2014" name="Genome Announc.">
        <title>Complete Genome Sequence of a Virulent Strain, Streptococcus iniae ISET0901, Isolated from Diseased Tilapia.</title>
        <authorList>
            <person name="Pridgeon J.W."/>
            <person name="Zhang D."/>
            <person name="Zhang L."/>
        </authorList>
    </citation>
    <scope>NUCLEOTIDE SEQUENCE [LARGE SCALE GENOMIC DNA]</scope>
    <source>
        <strain evidence="2 4">ISET0901</strain>
    </source>
</reference>
<dbReference type="Proteomes" id="UP000269148">
    <property type="component" value="Unassembled WGS sequence"/>
</dbReference>
<dbReference type="InterPro" id="IPR036129">
    <property type="entry name" value="Glycerate_kinase_sf"/>
</dbReference>
<organism evidence="3 5">
    <name type="scientific">Streptococcus iniae</name>
    <name type="common">Streptococcus shiloi</name>
    <dbReference type="NCBI Taxonomy" id="1346"/>
    <lineage>
        <taxon>Bacteria</taxon>
        <taxon>Bacillati</taxon>
        <taxon>Bacillota</taxon>
        <taxon>Bacilli</taxon>
        <taxon>Lactobacillales</taxon>
        <taxon>Streptococcaceae</taxon>
        <taxon>Streptococcus</taxon>
    </lineage>
</organism>
<dbReference type="InterPro" id="IPR004381">
    <property type="entry name" value="Glycerate_kinase"/>
</dbReference>
<name>A0A3L8GCL5_STRIN</name>
<proteinExistence type="inferred from homology"/>
<dbReference type="STRING" id="1346.BMF34_09590"/>
<dbReference type="PIRSF" id="PIRSF006078">
    <property type="entry name" value="GlxK"/>
    <property type="match status" value="1"/>
</dbReference>
<dbReference type="Proteomes" id="UP000025245">
    <property type="component" value="Chromosome"/>
</dbReference>
<dbReference type="PANTHER" id="PTHR21599">
    <property type="entry name" value="GLYCERATE KINASE"/>
    <property type="match status" value="1"/>
</dbReference>
<reference evidence="3 5" key="2">
    <citation type="submission" date="2018-06" db="EMBL/GenBank/DDBJ databases">
        <title>Mutators as drivers of adaptation in pathogenic bacteria and a risk factor for host jumps and vaccine escape.</title>
        <authorList>
            <person name="Barnes A.C."/>
            <person name="Silayeva O."/>
        </authorList>
    </citation>
    <scope>NUCLEOTIDE SEQUENCE [LARGE SCALE GENOMIC DNA]</scope>
    <source>
        <strain evidence="3 5">QMA0445</strain>
    </source>
</reference>
<keyword evidence="1 3" id="KW-0418">Kinase</keyword>
<evidence type="ECO:0000313" key="5">
    <source>
        <dbReference type="Proteomes" id="UP000269148"/>
    </source>
</evidence>
<dbReference type="AlphaFoldDB" id="A0A3L8GCL5"/>
<dbReference type="RefSeq" id="WP_003100325.1">
    <property type="nucleotide sequence ID" value="NZ_CP010783.1"/>
</dbReference>
<dbReference type="PANTHER" id="PTHR21599:SF0">
    <property type="entry name" value="GLYCERATE KINASE"/>
    <property type="match status" value="1"/>
</dbReference>
<dbReference type="SUPFAM" id="SSF110738">
    <property type="entry name" value="Glycerate kinase I"/>
    <property type="match status" value="1"/>
</dbReference>
<dbReference type="EMBL" id="QLQD01000083">
    <property type="protein sequence ID" value="RLU54785.1"/>
    <property type="molecule type" value="Genomic_DNA"/>
</dbReference>
<dbReference type="SMR" id="A0A3L8GCL5"/>
<dbReference type="InterPro" id="IPR018193">
    <property type="entry name" value="Glyc_kinase_flavodox-like_fold"/>
</dbReference>
<accession>A0A3L8GCL5</accession>
<evidence type="ECO:0000313" key="3">
    <source>
        <dbReference type="EMBL" id="RLU54785.1"/>
    </source>
</evidence>
<evidence type="ECO:0000313" key="4">
    <source>
        <dbReference type="Proteomes" id="UP000025245"/>
    </source>
</evidence>
<dbReference type="KEGG" id="sio:DW64_09615"/>